<dbReference type="Gene3D" id="3.90.550.50">
    <property type="match status" value="1"/>
</dbReference>
<evidence type="ECO:0000256" key="1">
    <source>
        <dbReference type="ARBA" id="ARBA00001936"/>
    </source>
</evidence>
<dbReference type="PANTHER" id="PTHR11214">
    <property type="entry name" value="BETA-1,3-N-ACETYLGLUCOSAMINYLTRANSFERASE"/>
    <property type="match status" value="1"/>
</dbReference>
<comment type="cofactor">
    <cofactor evidence="1 13">
        <name>Mn(2+)</name>
        <dbReference type="ChEBI" id="CHEBI:29035"/>
    </cofactor>
</comment>
<dbReference type="EC" id="2.4.1.-" evidence="13"/>
<comment type="similarity">
    <text evidence="4 13">Belongs to the glycosyltransferase 31 family.</text>
</comment>
<feature type="domain" description="DUF4094" evidence="14">
    <location>
        <begin position="23"/>
        <end position="108"/>
    </location>
</feature>
<evidence type="ECO:0000256" key="10">
    <source>
        <dbReference type="ARBA" id="ARBA00023034"/>
    </source>
</evidence>
<dbReference type="PANTHER" id="PTHR11214:SF5">
    <property type="entry name" value="BETA-1,3-GALACTOSYLTRANSFERASE 4-RELATED"/>
    <property type="match status" value="1"/>
</dbReference>
<keyword evidence="11" id="KW-0472">Membrane</keyword>
<keyword evidence="6" id="KW-0808">Transferase</keyword>
<evidence type="ECO:0000256" key="9">
    <source>
        <dbReference type="ARBA" id="ARBA00022989"/>
    </source>
</evidence>
<evidence type="ECO:0000256" key="4">
    <source>
        <dbReference type="ARBA" id="ARBA00008661"/>
    </source>
</evidence>
<organism evidence="15 16">
    <name type="scientific">Brassica cretica</name>
    <name type="common">Mustard</name>
    <dbReference type="NCBI Taxonomy" id="69181"/>
    <lineage>
        <taxon>Eukaryota</taxon>
        <taxon>Viridiplantae</taxon>
        <taxon>Streptophyta</taxon>
        <taxon>Embryophyta</taxon>
        <taxon>Tracheophyta</taxon>
        <taxon>Spermatophyta</taxon>
        <taxon>Magnoliopsida</taxon>
        <taxon>eudicotyledons</taxon>
        <taxon>Gunneridae</taxon>
        <taxon>Pentapetalae</taxon>
        <taxon>rosids</taxon>
        <taxon>malvids</taxon>
        <taxon>Brassicales</taxon>
        <taxon>Brassicaceae</taxon>
        <taxon>Brassiceae</taxon>
        <taxon>Brassica</taxon>
    </lineage>
</organism>
<proteinExistence type="inferred from homology"/>
<dbReference type="GO" id="GO:0008378">
    <property type="term" value="F:galactosyltransferase activity"/>
    <property type="evidence" value="ECO:0007669"/>
    <property type="project" value="TreeGrafter"/>
</dbReference>
<name>A0A8S9MZT6_BRACR</name>
<keyword evidence="8" id="KW-0735">Signal-anchor</keyword>
<comment type="caution">
    <text evidence="15">The sequence shown here is derived from an EMBL/GenBank/DDBJ whole genome shotgun (WGS) entry which is preliminary data.</text>
</comment>
<keyword evidence="9" id="KW-1133">Transmembrane helix</keyword>
<reference evidence="15" key="1">
    <citation type="submission" date="2019-12" db="EMBL/GenBank/DDBJ databases">
        <title>Genome sequencing and annotation of Brassica cretica.</title>
        <authorList>
            <person name="Studholme D.J."/>
            <person name="Sarris P."/>
        </authorList>
    </citation>
    <scope>NUCLEOTIDE SEQUENCE</scope>
    <source>
        <strain evidence="15">PFS-109/04</strain>
        <tissue evidence="15">Leaf</tissue>
    </source>
</reference>
<evidence type="ECO:0000256" key="13">
    <source>
        <dbReference type="RuleBase" id="RU363063"/>
    </source>
</evidence>
<keyword evidence="10 13" id="KW-0333">Golgi apparatus</keyword>
<evidence type="ECO:0000313" key="16">
    <source>
        <dbReference type="Proteomes" id="UP000712600"/>
    </source>
</evidence>
<dbReference type="Pfam" id="PF13334">
    <property type="entry name" value="DUF4094"/>
    <property type="match status" value="1"/>
</dbReference>
<evidence type="ECO:0000313" key="15">
    <source>
        <dbReference type="EMBL" id="KAF3486507.1"/>
    </source>
</evidence>
<dbReference type="InterPro" id="IPR025298">
    <property type="entry name" value="DUF4094"/>
</dbReference>
<dbReference type="Proteomes" id="UP000712600">
    <property type="component" value="Unassembled WGS sequence"/>
</dbReference>
<sequence>MSLKHHHHHRGLELSAASKSFVSKKWAFLLCIGFFCAGTLFSDRMWREPESNVASREAASDERLLLMSEDCDSSNTSLGEVYKSPDATQTLDKTISTLEMELAAARAAQESIMNGSPVSDEFKLPETVTKRKYLMVVGINTAFNSRKRRDSVRATWMPPGEERKKLEEEKGIVMRFVIGHSATPGGILDRAIQAEESKHGDFLRLDHVEGYLELSAKTKSYFTTAFALWDADFYVKVDDDVHVNIATLGAELAKYRMKPRVYIGCMKSGPVLAQKGVRYHEPEYWKFGEEGNKYFRHATGQLYAVSRELASYISINKNVLHKYVNEDVSLGSWFLGLDVEHVDDRRLCCGTTDCEWKAQAGNMCVASFDWSCSGICRSADRMKDVHRRCGEGPNALMAASF</sequence>
<evidence type="ECO:0000256" key="3">
    <source>
        <dbReference type="ARBA" id="ARBA00004922"/>
    </source>
</evidence>
<dbReference type="AlphaFoldDB" id="A0A8S9MZT6"/>
<dbReference type="Pfam" id="PF01762">
    <property type="entry name" value="Galactosyl_T"/>
    <property type="match status" value="1"/>
</dbReference>
<evidence type="ECO:0000256" key="2">
    <source>
        <dbReference type="ARBA" id="ARBA00004323"/>
    </source>
</evidence>
<evidence type="ECO:0000256" key="12">
    <source>
        <dbReference type="ARBA" id="ARBA00023211"/>
    </source>
</evidence>
<dbReference type="FunFam" id="3.90.550.50:FF:000002">
    <property type="entry name" value="Hexosyltransferase"/>
    <property type="match status" value="1"/>
</dbReference>
<evidence type="ECO:0000256" key="8">
    <source>
        <dbReference type="ARBA" id="ARBA00022968"/>
    </source>
</evidence>
<comment type="pathway">
    <text evidence="3">Protein modification; protein glycosylation.</text>
</comment>
<dbReference type="GO" id="GO:0000139">
    <property type="term" value="C:Golgi membrane"/>
    <property type="evidence" value="ECO:0007669"/>
    <property type="project" value="UniProtKB-SubCell"/>
</dbReference>
<comment type="subcellular location">
    <subcellularLocation>
        <location evidence="2 13">Golgi apparatus membrane</location>
        <topology evidence="2 13">Single-pass type II membrane protein</topology>
    </subcellularLocation>
</comment>
<evidence type="ECO:0000256" key="7">
    <source>
        <dbReference type="ARBA" id="ARBA00022692"/>
    </source>
</evidence>
<accession>A0A8S9MZT6</accession>
<dbReference type="EMBL" id="QGKX02002183">
    <property type="protein sequence ID" value="KAF3486507.1"/>
    <property type="molecule type" value="Genomic_DNA"/>
</dbReference>
<evidence type="ECO:0000256" key="11">
    <source>
        <dbReference type="ARBA" id="ARBA00023136"/>
    </source>
</evidence>
<evidence type="ECO:0000259" key="14">
    <source>
        <dbReference type="Pfam" id="PF13334"/>
    </source>
</evidence>
<keyword evidence="5 13" id="KW-0328">Glycosyltransferase</keyword>
<dbReference type="InterPro" id="IPR002659">
    <property type="entry name" value="Glyco_trans_31"/>
</dbReference>
<evidence type="ECO:0000256" key="5">
    <source>
        <dbReference type="ARBA" id="ARBA00022676"/>
    </source>
</evidence>
<protein>
    <recommendedName>
        <fullName evidence="13">Hexosyltransferase</fullName>
        <ecNumber evidence="13">2.4.1.-</ecNumber>
    </recommendedName>
</protein>
<keyword evidence="12 13" id="KW-0464">Manganese</keyword>
<evidence type="ECO:0000256" key="6">
    <source>
        <dbReference type="ARBA" id="ARBA00022679"/>
    </source>
</evidence>
<keyword evidence="7" id="KW-0812">Transmembrane</keyword>
<gene>
    <name evidence="15" type="ORF">F2Q69_00057442</name>
</gene>